<dbReference type="AlphaFoldDB" id="A0A9J5WN36"/>
<sequence length="75" mass="8458">MDLLVMRISNVIFTKNFHGHPSRPLIWSRLVLMAKPAHFQGQTTPRASIKTLAMDPVGLDRKTDPFSRSNDPRSG</sequence>
<feature type="region of interest" description="Disordered" evidence="1">
    <location>
        <begin position="42"/>
        <end position="75"/>
    </location>
</feature>
<keyword evidence="3" id="KW-1185">Reference proteome</keyword>
<feature type="compositionally biased region" description="Basic and acidic residues" evidence="1">
    <location>
        <begin position="58"/>
        <end position="75"/>
    </location>
</feature>
<name>A0A9J5WN36_SOLCO</name>
<dbReference type="EMBL" id="JACXVP010000011">
    <property type="protein sequence ID" value="KAG5576310.1"/>
    <property type="molecule type" value="Genomic_DNA"/>
</dbReference>
<organism evidence="2 3">
    <name type="scientific">Solanum commersonii</name>
    <name type="common">Commerson's wild potato</name>
    <name type="synonym">Commerson's nightshade</name>
    <dbReference type="NCBI Taxonomy" id="4109"/>
    <lineage>
        <taxon>Eukaryota</taxon>
        <taxon>Viridiplantae</taxon>
        <taxon>Streptophyta</taxon>
        <taxon>Embryophyta</taxon>
        <taxon>Tracheophyta</taxon>
        <taxon>Spermatophyta</taxon>
        <taxon>Magnoliopsida</taxon>
        <taxon>eudicotyledons</taxon>
        <taxon>Gunneridae</taxon>
        <taxon>Pentapetalae</taxon>
        <taxon>asterids</taxon>
        <taxon>lamiids</taxon>
        <taxon>Solanales</taxon>
        <taxon>Solanaceae</taxon>
        <taxon>Solanoideae</taxon>
        <taxon>Solaneae</taxon>
        <taxon>Solanum</taxon>
    </lineage>
</organism>
<gene>
    <name evidence="2" type="ORF">H5410_056444</name>
</gene>
<protein>
    <submittedName>
        <fullName evidence="2">Uncharacterized protein</fullName>
    </submittedName>
</protein>
<evidence type="ECO:0000313" key="3">
    <source>
        <dbReference type="Proteomes" id="UP000824120"/>
    </source>
</evidence>
<evidence type="ECO:0000256" key="1">
    <source>
        <dbReference type="SAM" id="MobiDB-lite"/>
    </source>
</evidence>
<dbReference type="Proteomes" id="UP000824120">
    <property type="component" value="Chromosome 11"/>
</dbReference>
<accession>A0A9J5WN36</accession>
<reference evidence="2 3" key="1">
    <citation type="submission" date="2020-09" db="EMBL/GenBank/DDBJ databases">
        <title>De no assembly of potato wild relative species, Solanum commersonii.</title>
        <authorList>
            <person name="Cho K."/>
        </authorList>
    </citation>
    <scope>NUCLEOTIDE SEQUENCE [LARGE SCALE GENOMIC DNA]</scope>
    <source>
        <strain evidence="2">LZ3.2</strain>
        <tissue evidence="2">Leaf</tissue>
    </source>
</reference>
<evidence type="ECO:0000313" key="2">
    <source>
        <dbReference type="EMBL" id="KAG5576310.1"/>
    </source>
</evidence>
<proteinExistence type="predicted"/>
<comment type="caution">
    <text evidence="2">The sequence shown here is derived from an EMBL/GenBank/DDBJ whole genome shotgun (WGS) entry which is preliminary data.</text>
</comment>